<evidence type="ECO:0000256" key="7">
    <source>
        <dbReference type="SAM" id="MobiDB-lite"/>
    </source>
</evidence>
<protein>
    <submittedName>
        <fullName evidence="10">C-type cytochrome</fullName>
    </submittedName>
</protein>
<accession>A0A6B3SWL6</accession>
<gene>
    <name evidence="10" type="ORF">G3574_27940</name>
</gene>
<dbReference type="Pfam" id="PF00034">
    <property type="entry name" value="Cytochrom_C"/>
    <property type="match status" value="1"/>
</dbReference>
<dbReference type="PROSITE" id="PS51007">
    <property type="entry name" value="CYTC"/>
    <property type="match status" value="2"/>
</dbReference>
<feature type="domain" description="Cytochrome c" evidence="9">
    <location>
        <begin position="68"/>
        <end position="154"/>
    </location>
</feature>
<dbReference type="SUPFAM" id="SSF46626">
    <property type="entry name" value="Cytochrome c"/>
    <property type="match status" value="2"/>
</dbReference>
<dbReference type="InterPro" id="IPR051811">
    <property type="entry name" value="Cytochrome_c550/c551-like"/>
</dbReference>
<dbReference type="PANTHER" id="PTHR37823">
    <property type="entry name" value="CYTOCHROME C-553-LIKE"/>
    <property type="match status" value="1"/>
</dbReference>
<feature type="signal peptide" evidence="8">
    <location>
        <begin position="1"/>
        <end position="19"/>
    </location>
</feature>
<comment type="caution">
    <text evidence="10">The sequence shown here is derived from an EMBL/GenBank/DDBJ whole genome shotgun (WGS) entry which is preliminary data.</text>
</comment>
<dbReference type="InterPro" id="IPR009056">
    <property type="entry name" value="Cyt_c-like_dom"/>
</dbReference>
<dbReference type="AlphaFoldDB" id="A0A6B3SWL6"/>
<organism evidence="10 11">
    <name type="scientific">Noviherbaspirillum galbum</name>
    <dbReference type="NCBI Taxonomy" id="2709383"/>
    <lineage>
        <taxon>Bacteria</taxon>
        <taxon>Pseudomonadati</taxon>
        <taxon>Pseudomonadota</taxon>
        <taxon>Betaproteobacteria</taxon>
        <taxon>Burkholderiales</taxon>
        <taxon>Oxalobacteraceae</taxon>
        <taxon>Noviherbaspirillum</taxon>
    </lineage>
</organism>
<feature type="region of interest" description="Disordered" evidence="7">
    <location>
        <begin position="164"/>
        <end position="183"/>
    </location>
</feature>
<evidence type="ECO:0000256" key="3">
    <source>
        <dbReference type="ARBA" id="ARBA00022723"/>
    </source>
</evidence>
<dbReference type="Gene3D" id="1.10.760.10">
    <property type="entry name" value="Cytochrome c-like domain"/>
    <property type="match status" value="2"/>
</dbReference>
<name>A0A6B3SWL6_9BURK</name>
<feature type="chain" id="PRO_5025510853" evidence="8">
    <location>
        <begin position="20"/>
        <end position="279"/>
    </location>
</feature>
<dbReference type="PANTHER" id="PTHR37823:SF1">
    <property type="entry name" value="CYTOCHROME C-553-LIKE"/>
    <property type="match status" value="1"/>
</dbReference>
<dbReference type="InterPro" id="IPR008168">
    <property type="entry name" value="Cyt_C_IC"/>
</dbReference>
<sequence length="279" mass="30457">MKKLAIALLVLALAGAAVAAGIVYSGVVNVAATEPHLSVSYYVLHYAMRRSVIHHARDIQAPPLEDAARIGRGAVLYRQHCVQCHGGPGVAPEALGYGVRPVPTNLAEDERDWEAREVYWIIRHGVRLSAMPAWEYRLSEEEMWDLTAFVKQLSKVSPQDYMQMTAPPPRRAPPADRERVPPGYAGNAAAGKFAMEQYLCATCHEIPGVVGADKNVGPSLKSIAGRAYIGGVLRNSGDNMVRWLRNPQHADPLSAMPNLQVSERDARDMAAYLATLTDP</sequence>
<evidence type="ECO:0000256" key="6">
    <source>
        <dbReference type="PROSITE-ProRule" id="PRU00433"/>
    </source>
</evidence>
<keyword evidence="11" id="KW-1185">Reference proteome</keyword>
<dbReference type="EMBL" id="JAAIVB010000091">
    <property type="protein sequence ID" value="NEX64921.1"/>
    <property type="molecule type" value="Genomic_DNA"/>
</dbReference>
<proteinExistence type="predicted"/>
<dbReference type="GO" id="GO:0020037">
    <property type="term" value="F:heme binding"/>
    <property type="evidence" value="ECO:0007669"/>
    <property type="project" value="InterPro"/>
</dbReference>
<dbReference type="GO" id="GO:0005506">
    <property type="term" value="F:iron ion binding"/>
    <property type="evidence" value="ECO:0007669"/>
    <property type="project" value="InterPro"/>
</dbReference>
<keyword evidence="8" id="KW-0732">Signal</keyword>
<dbReference type="RefSeq" id="WP_163968857.1">
    <property type="nucleotide sequence ID" value="NZ_JAAIVB010000091.1"/>
</dbReference>
<evidence type="ECO:0000256" key="8">
    <source>
        <dbReference type="SAM" id="SignalP"/>
    </source>
</evidence>
<reference evidence="10 11" key="1">
    <citation type="submission" date="2020-02" db="EMBL/GenBank/DDBJ databases">
        <authorList>
            <person name="Kim M.K."/>
        </authorList>
    </citation>
    <scope>NUCLEOTIDE SEQUENCE [LARGE SCALE GENOMIC DNA]</scope>
    <source>
        <strain evidence="10 11">17J57-3</strain>
    </source>
</reference>
<evidence type="ECO:0000256" key="2">
    <source>
        <dbReference type="ARBA" id="ARBA00022617"/>
    </source>
</evidence>
<keyword evidence="1" id="KW-0813">Transport</keyword>
<evidence type="ECO:0000259" key="9">
    <source>
        <dbReference type="PROSITE" id="PS51007"/>
    </source>
</evidence>
<evidence type="ECO:0000313" key="10">
    <source>
        <dbReference type="EMBL" id="NEX64921.1"/>
    </source>
</evidence>
<dbReference type="PRINTS" id="PR00605">
    <property type="entry name" value="CYTCHROMECIC"/>
</dbReference>
<evidence type="ECO:0000256" key="5">
    <source>
        <dbReference type="ARBA" id="ARBA00023004"/>
    </source>
</evidence>
<dbReference type="InterPro" id="IPR036909">
    <property type="entry name" value="Cyt_c-like_dom_sf"/>
</dbReference>
<keyword evidence="4" id="KW-0249">Electron transport</keyword>
<evidence type="ECO:0000256" key="1">
    <source>
        <dbReference type="ARBA" id="ARBA00022448"/>
    </source>
</evidence>
<evidence type="ECO:0000256" key="4">
    <source>
        <dbReference type="ARBA" id="ARBA00022982"/>
    </source>
</evidence>
<keyword evidence="3 6" id="KW-0479">Metal-binding</keyword>
<dbReference type="Pfam" id="PF13442">
    <property type="entry name" value="Cytochrome_CBB3"/>
    <property type="match status" value="1"/>
</dbReference>
<dbReference type="Proteomes" id="UP000482155">
    <property type="component" value="Unassembled WGS sequence"/>
</dbReference>
<dbReference type="GO" id="GO:0009055">
    <property type="term" value="F:electron transfer activity"/>
    <property type="evidence" value="ECO:0007669"/>
    <property type="project" value="InterPro"/>
</dbReference>
<evidence type="ECO:0000313" key="11">
    <source>
        <dbReference type="Proteomes" id="UP000482155"/>
    </source>
</evidence>
<keyword evidence="2 6" id="KW-0349">Heme</keyword>
<feature type="domain" description="Cytochrome c" evidence="9">
    <location>
        <begin position="186"/>
        <end position="277"/>
    </location>
</feature>
<keyword evidence="5 6" id="KW-0408">Iron</keyword>